<evidence type="ECO:0000313" key="4">
    <source>
        <dbReference type="Proteomes" id="UP000031338"/>
    </source>
</evidence>
<feature type="chain" id="PRO_5002126507" evidence="2">
    <location>
        <begin position="27"/>
        <end position="83"/>
    </location>
</feature>
<reference evidence="3 4" key="1">
    <citation type="submission" date="2014-10" db="EMBL/GenBank/DDBJ databases">
        <title>Draft genome sequence of Novosphingobium subterraneum DSM 12447.</title>
        <authorList>
            <person name="Gan H.M."/>
            <person name="Gan H.Y."/>
            <person name="Savka M.A."/>
        </authorList>
    </citation>
    <scope>NUCLEOTIDE SEQUENCE [LARGE SCALE GENOMIC DNA]</scope>
    <source>
        <strain evidence="3 4">DSM 12447</strain>
    </source>
</reference>
<evidence type="ECO:0000256" key="2">
    <source>
        <dbReference type="SAM" id="SignalP"/>
    </source>
</evidence>
<keyword evidence="2" id="KW-0732">Signal</keyword>
<dbReference type="AlphaFoldDB" id="A0A0B8Z625"/>
<protein>
    <submittedName>
        <fullName evidence="3">Uncharacterized protein</fullName>
    </submittedName>
</protein>
<dbReference type="RefSeq" id="WP_082013549.1">
    <property type="nucleotide sequence ID" value="NZ_JBNNWK010000039.1"/>
</dbReference>
<feature type="signal peptide" evidence="2">
    <location>
        <begin position="1"/>
        <end position="26"/>
    </location>
</feature>
<dbReference type="PATRIC" id="fig|48936.3.peg.4586"/>
<dbReference type="EMBL" id="JRVC01000036">
    <property type="protein sequence ID" value="KHS41683.1"/>
    <property type="molecule type" value="Genomic_DNA"/>
</dbReference>
<keyword evidence="4" id="KW-1185">Reference proteome</keyword>
<feature type="region of interest" description="Disordered" evidence="1">
    <location>
        <begin position="31"/>
        <end position="83"/>
    </location>
</feature>
<name>A0A0B8Z625_9SPHN</name>
<comment type="caution">
    <text evidence="3">The sequence shown here is derived from an EMBL/GenBank/DDBJ whole genome shotgun (WGS) entry which is preliminary data.</text>
</comment>
<accession>A0A0B8Z625</accession>
<proteinExistence type="predicted"/>
<dbReference type="Proteomes" id="UP000031338">
    <property type="component" value="Unassembled WGS sequence"/>
</dbReference>
<organism evidence="3 4">
    <name type="scientific">Novosphingobium subterraneum</name>
    <dbReference type="NCBI Taxonomy" id="48936"/>
    <lineage>
        <taxon>Bacteria</taxon>
        <taxon>Pseudomonadati</taxon>
        <taxon>Pseudomonadota</taxon>
        <taxon>Alphaproteobacteria</taxon>
        <taxon>Sphingomonadales</taxon>
        <taxon>Sphingomonadaceae</taxon>
        <taxon>Novosphingobium</taxon>
    </lineage>
</organism>
<evidence type="ECO:0000313" key="3">
    <source>
        <dbReference type="EMBL" id="KHS41683.1"/>
    </source>
</evidence>
<gene>
    <name evidence="3" type="ORF">NJ75_04553</name>
</gene>
<evidence type="ECO:0000256" key="1">
    <source>
        <dbReference type="SAM" id="MobiDB-lite"/>
    </source>
</evidence>
<sequence>MRKTGTISTILTAGAGALLLAAPAFAGTRPDNGKAYASTAAKPQLRTDVGPKKGFPDTPGLSRARDRASENAAFNRYKSGGAA</sequence>